<sequence>MNLLLDSSGDFVFEGGELKMVSGQEEIAQAARVILGTNLNEWFLDPDAGTNYDVLLQKQPNEDAIREVVYTALEQVEQIRKVETLDIRFDRENRMLYISFTATAVDGEKVESEVSLDA</sequence>
<comment type="caution">
    <text evidence="1">The sequence shown here is derived from an EMBL/GenBank/DDBJ whole genome shotgun (WGS) entry which is preliminary data.</text>
</comment>
<dbReference type="InterPro" id="IPR020288">
    <property type="entry name" value="Sheath_initiator"/>
</dbReference>
<name>A0ABS8YG86_9BACL</name>
<dbReference type="RefSeq" id="WP_233695777.1">
    <property type="nucleotide sequence ID" value="NZ_JAJNBZ010000002.1"/>
</dbReference>
<dbReference type="EMBL" id="JAJNBZ010000002">
    <property type="protein sequence ID" value="MCE5168534.1"/>
    <property type="molecule type" value="Genomic_DNA"/>
</dbReference>
<dbReference type="Proteomes" id="UP001199916">
    <property type="component" value="Unassembled WGS sequence"/>
</dbReference>
<dbReference type="Pfam" id="PF10934">
    <property type="entry name" value="Sheath_initiator"/>
    <property type="match status" value="1"/>
</dbReference>
<evidence type="ECO:0000313" key="2">
    <source>
        <dbReference type="Proteomes" id="UP001199916"/>
    </source>
</evidence>
<accession>A0ABS8YG86</accession>
<reference evidence="1 2" key="1">
    <citation type="submission" date="2021-11" db="EMBL/GenBank/DDBJ databases">
        <title>Draft genome sequence of Paenibacillus profundus YoMME, a new Gram-positive bacteria with exoelectrogenic properties.</title>
        <authorList>
            <person name="Hubenova Y."/>
            <person name="Hubenova E."/>
            <person name="Manasiev Y."/>
            <person name="Peykov S."/>
            <person name="Mitov M."/>
        </authorList>
    </citation>
    <scope>NUCLEOTIDE SEQUENCE [LARGE SCALE GENOMIC DNA]</scope>
    <source>
        <strain evidence="1 2">YoMME</strain>
    </source>
</reference>
<organism evidence="1 2">
    <name type="scientific">Paenibacillus profundus</name>
    <dbReference type="NCBI Taxonomy" id="1173085"/>
    <lineage>
        <taxon>Bacteria</taxon>
        <taxon>Bacillati</taxon>
        <taxon>Bacillota</taxon>
        <taxon>Bacilli</taxon>
        <taxon>Bacillales</taxon>
        <taxon>Paenibacillaceae</taxon>
        <taxon>Paenibacillus</taxon>
    </lineage>
</organism>
<keyword evidence="2" id="KW-1185">Reference proteome</keyword>
<protein>
    <submittedName>
        <fullName evidence="1">DUF2634 domain-containing protein</fullName>
    </submittedName>
</protein>
<dbReference type="Gene3D" id="3.10.450.40">
    <property type="match status" value="1"/>
</dbReference>
<dbReference type="SUPFAM" id="SSF160719">
    <property type="entry name" value="gpW/gp25-like"/>
    <property type="match status" value="1"/>
</dbReference>
<evidence type="ECO:0000313" key="1">
    <source>
        <dbReference type="EMBL" id="MCE5168534.1"/>
    </source>
</evidence>
<proteinExistence type="predicted"/>
<gene>
    <name evidence="1" type="ORF">LQV63_04295</name>
</gene>